<feature type="compositionally biased region" description="Basic and acidic residues" evidence="3">
    <location>
        <begin position="390"/>
        <end position="402"/>
    </location>
</feature>
<feature type="transmembrane region" description="Helical" evidence="4">
    <location>
        <begin position="153"/>
        <end position="174"/>
    </location>
</feature>
<evidence type="ECO:0000313" key="6">
    <source>
        <dbReference type="EMBL" id="USI73134.1"/>
    </source>
</evidence>
<feature type="transmembrane region" description="Helical" evidence="4">
    <location>
        <begin position="186"/>
        <end position="210"/>
    </location>
</feature>
<organism evidence="6 7">
    <name type="scientific">Sphingomonas morindae</name>
    <dbReference type="NCBI Taxonomy" id="1541170"/>
    <lineage>
        <taxon>Bacteria</taxon>
        <taxon>Pseudomonadati</taxon>
        <taxon>Pseudomonadota</taxon>
        <taxon>Alphaproteobacteria</taxon>
        <taxon>Sphingomonadales</taxon>
        <taxon>Sphingomonadaceae</taxon>
        <taxon>Sphingomonas</taxon>
    </lineage>
</organism>
<feature type="transmembrane region" description="Helical" evidence="4">
    <location>
        <begin position="6"/>
        <end position="26"/>
    </location>
</feature>
<gene>
    <name evidence="6" type="ORF">LHA26_01230</name>
</gene>
<keyword evidence="4" id="KW-1133">Transmembrane helix</keyword>
<proteinExistence type="predicted"/>
<dbReference type="PROSITE" id="PS50887">
    <property type="entry name" value="GGDEF"/>
    <property type="match status" value="1"/>
</dbReference>
<evidence type="ECO:0000256" key="4">
    <source>
        <dbReference type="SAM" id="Phobius"/>
    </source>
</evidence>
<dbReference type="Gene3D" id="3.30.70.270">
    <property type="match status" value="1"/>
</dbReference>
<feature type="domain" description="GGDEF" evidence="5">
    <location>
        <begin position="247"/>
        <end position="381"/>
    </location>
</feature>
<dbReference type="SMART" id="SM00267">
    <property type="entry name" value="GGDEF"/>
    <property type="match status" value="1"/>
</dbReference>
<accession>A0ABY4X896</accession>
<evidence type="ECO:0000256" key="2">
    <source>
        <dbReference type="ARBA" id="ARBA00034247"/>
    </source>
</evidence>
<dbReference type="Pfam" id="PF00990">
    <property type="entry name" value="GGDEF"/>
    <property type="match status" value="1"/>
</dbReference>
<dbReference type="EC" id="2.7.7.65" evidence="1"/>
<dbReference type="PANTHER" id="PTHR45138:SF9">
    <property type="entry name" value="DIGUANYLATE CYCLASE DGCM-RELATED"/>
    <property type="match status" value="1"/>
</dbReference>
<name>A0ABY4X896_9SPHN</name>
<feature type="transmembrane region" description="Helical" evidence="4">
    <location>
        <begin position="64"/>
        <end position="85"/>
    </location>
</feature>
<dbReference type="CDD" id="cd01949">
    <property type="entry name" value="GGDEF"/>
    <property type="match status" value="1"/>
</dbReference>
<dbReference type="EMBL" id="CP084930">
    <property type="protein sequence ID" value="USI73134.1"/>
    <property type="molecule type" value="Genomic_DNA"/>
</dbReference>
<dbReference type="PANTHER" id="PTHR45138">
    <property type="entry name" value="REGULATORY COMPONENTS OF SENSORY TRANSDUCTION SYSTEM"/>
    <property type="match status" value="1"/>
</dbReference>
<feature type="transmembrane region" description="Helical" evidence="4">
    <location>
        <begin position="97"/>
        <end position="117"/>
    </location>
</feature>
<dbReference type="SUPFAM" id="SSF55073">
    <property type="entry name" value="Nucleotide cyclase"/>
    <property type="match status" value="1"/>
</dbReference>
<dbReference type="InterPro" id="IPR050469">
    <property type="entry name" value="Diguanylate_Cyclase"/>
</dbReference>
<dbReference type="InterPro" id="IPR000160">
    <property type="entry name" value="GGDEF_dom"/>
</dbReference>
<protein>
    <recommendedName>
        <fullName evidence="1">diguanylate cyclase</fullName>
        <ecNumber evidence="1">2.7.7.65</ecNumber>
    </recommendedName>
</protein>
<keyword evidence="7" id="KW-1185">Reference proteome</keyword>
<feature type="transmembrane region" description="Helical" evidence="4">
    <location>
        <begin position="35"/>
        <end position="58"/>
    </location>
</feature>
<dbReference type="InterPro" id="IPR029787">
    <property type="entry name" value="Nucleotide_cyclase"/>
</dbReference>
<evidence type="ECO:0000313" key="7">
    <source>
        <dbReference type="Proteomes" id="UP001056937"/>
    </source>
</evidence>
<keyword evidence="4" id="KW-0812">Transmembrane</keyword>
<keyword evidence="4" id="KW-0472">Membrane</keyword>
<evidence type="ECO:0000256" key="1">
    <source>
        <dbReference type="ARBA" id="ARBA00012528"/>
    </source>
</evidence>
<dbReference type="RefSeq" id="WP_252166946.1">
    <property type="nucleotide sequence ID" value="NZ_CP084930.1"/>
</dbReference>
<comment type="catalytic activity">
    <reaction evidence="2">
        <text>2 GTP = 3',3'-c-di-GMP + 2 diphosphate</text>
        <dbReference type="Rhea" id="RHEA:24898"/>
        <dbReference type="ChEBI" id="CHEBI:33019"/>
        <dbReference type="ChEBI" id="CHEBI:37565"/>
        <dbReference type="ChEBI" id="CHEBI:58805"/>
        <dbReference type="EC" id="2.7.7.65"/>
    </reaction>
</comment>
<sequence>MSAAAIVLISLASTTLLVALAMMIAWRRFGHARAALLWSIAFGAGSAHHAASLARVLLMPRGALFTLLSTELACASFALIAWGFLHRAGSRLRPLMIAWGAIALVLIVLFAGGGAYALSLLRLVTAGFEGSMLLVAARALHRSTARHRTAGRAATLMLVLYAVYAVSLAVVGGFTAPGGGVELSHYHVLVMLGVPIGMIGTGLFCLLLIAEDLAERLRHLAHIDPLTQILNRRGIEQAAAPLRAAPGGFAVVLADLDRFKAINDRFGHGRGDDLLCRLARYLETMVDGAGLVGRLGGEEFLVLLPRHDEERAGAVAERLRAGIGGALGDLAAPLPISASFGVAVAAAGRSGETLAMLIARADAALYHSKLNGRDQVSLAPPPGFPSAGDRGTEAHAPHDIAARTRRAYRT</sequence>
<feature type="region of interest" description="Disordered" evidence="3">
    <location>
        <begin position="376"/>
        <end position="410"/>
    </location>
</feature>
<evidence type="ECO:0000256" key="3">
    <source>
        <dbReference type="SAM" id="MobiDB-lite"/>
    </source>
</evidence>
<dbReference type="NCBIfam" id="TIGR00254">
    <property type="entry name" value="GGDEF"/>
    <property type="match status" value="1"/>
</dbReference>
<dbReference type="InterPro" id="IPR043128">
    <property type="entry name" value="Rev_trsase/Diguanyl_cyclase"/>
</dbReference>
<evidence type="ECO:0000259" key="5">
    <source>
        <dbReference type="PROSITE" id="PS50887"/>
    </source>
</evidence>
<dbReference type="Proteomes" id="UP001056937">
    <property type="component" value="Chromosome 1"/>
</dbReference>
<reference evidence="6" key="1">
    <citation type="journal article" date="2022" name="Toxins">
        <title>Genomic Analysis of Sphingopyxis sp. USTB-05 for Biodegrading Cyanobacterial Hepatotoxins.</title>
        <authorList>
            <person name="Liu C."/>
            <person name="Xu Q."/>
            <person name="Zhao Z."/>
            <person name="Zhang H."/>
            <person name="Liu X."/>
            <person name="Yin C."/>
            <person name="Liu Y."/>
            <person name="Yan H."/>
        </authorList>
    </citation>
    <scope>NUCLEOTIDE SEQUENCE</scope>
    <source>
        <strain evidence="6">NBD5</strain>
    </source>
</reference>